<feature type="region of interest" description="Disordered" evidence="1">
    <location>
        <begin position="85"/>
        <end position="107"/>
    </location>
</feature>
<proteinExistence type="predicted"/>
<dbReference type="Proteomes" id="UP000821866">
    <property type="component" value="Chromosome 1"/>
</dbReference>
<evidence type="ECO:0000256" key="1">
    <source>
        <dbReference type="SAM" id="MobiDB-lite"/>
    </source>
</evidence>
<gene>
    <name evidence="2" type="ORF">HPB51_023844</name>
</gene>
<feature type="compositionally biased region" description="Gly residues" evidence="1">
    <location>
        <begin position="92"/>
        <end position="103"/>
    </location>
</feature>
<evidence type="ECO:0000313" key="2">
    <source>
        <dbReference type="EMBL" id="KAH8042516.1"/>
    </source>
</evidence>
<protein>
    <submittedName>
        <fullName evidence="2">Uncharacterized protein</fullName>
    </submittedName>
</protein>
<evidence type="ECO:0000313" key="3">
    <source>
        <dbReference type="Proteomes" id="UP000821866"/>
    </source>
</evidence>
<sequence>MPSSRFNWVTARTLGREMPRESAAAAMQHCLNARAYEALPARTGRPATGRKGGLRITTGGEEEVLPSLRIRTVQSAFNWAHSGVRSPATRRAGGGGGARGPGVGNSSALAPLLSEAAVRVSPRSTTPERRHPVQWDGTRALDIEGACPRGQAGAYQSGSLRPPRRRCGRWNE</sequence>
<feature type="compositionally biased region" description="Basic residues" evidence="1">
    <location>
        <begin position="162"/>
        <end position="172"/>
    </location>
</feature>
<keyword evidence="3" id="KW-1185">Reference proteome</keyword>
<dbReference type="EMBL" id="JABSTU010000001">
    <property type="protein sequence ID" value="KAH8042516.1"/>
    <property type="molecule type" value="Genomic_DNA"/>
</dbReference>
<reference evidence="2" key="1">
    <citation type="journal article" date="2020" name="Cell">
        <title>Large-Scale Comparative Analyses of Tick Genomes Elucidate Their Genetic Diversity and Vector Capacities.</title>
        <authorList>
            <consortium name="Tick Genome and Microbiome Consortium (TIGMIC)"/>
            <person name="Jia N."/>
            <person name="Wang J."/>
            <person name="Shi W."/>
            <person name="Du L."/>
            <person name="Sun Y."/>
            <person name="Zhan W."/>
            <person name="Jiang J.F."/>
            <person name="Wang Q."/>
            <person name="Zhang B."/>
            <person name="Ji P."/>
            <person name="Bell-Sakyi L."/>
            <person name="Cui X.M."/>
            <person name="Yuan T.T."/>
            <person name="Jiang B.G."/>
            <person name="Yang W.F."/>
            <person name="Lam T.T."/>
            <person name="Chang Q.C."/>
            <person name="Ding S.J."/>
            <person name="Wang X.J."/>
            <person name="Zhu J.G."/>
            <person name="Ruan X.D."/>
            <person name="Zhao L."/>
            <person name="Wei J.T."/>
            <person name="Ye R.Z."/>
            <person name="Que T.C."/>
            <person name="Du C.H."/>
            <person name="Zhou Y.H."/>
            <person name="Cheng J.X."/>
            <person name="Dai P.F."/>
            <person name="Guo W.B."/>
            <person name="Han X.H."/>
            <person name="Huang E.J."/>
            <person name="Li L.F."/>
            <person name="Wei W."/>
            <person name="Gao Y.C."/>
            <person name="Liu J.Z."/>
            <person name="Shao H.Z."/>
            <person name="Wang X."/>
            <person name="Wang C.C."/>
            <person name="Yang T.C."/>
            <person name="Huo Q.B."/>
            <person name="Li W."/>
            <person name="Chen H.Y."/>
            <person name="Chen S.E."/>
            <person name="Zhou L.G."/>
            <person name="Ni X.B."/>
            <person name="Tian J.H."/>
            <person name="Sheng Y."/>
            <person name="Liu T."/>
            <person name="Pan Y.S."/>
            <person name="Xia L.Y."/>
            <person name="Li J."/>
            <person name="Zhao F."/>
            <person name="Cao W.C."/>
        </authorList>
    </citation>
    <scope>NUCLEOTIDE SEQUENCE</scope>
    <source>
        <strain evidence="2">Rmic-2018</strain>
    </source>
</reference>
<accession>A0A9J6F945</accession>
<reference evidence="2" key="2">
    <citation type="submission" date="2021-09" db="EMBL/GenBank/DDBJ databases">
        <authorList>
            <person name="Jia N."/>
            <person name="Wang J."/>
            <person name="Shi W."/>
            <person name="Du L."/>
            <person name="Sun Y."/>
            <person name="Zhan W."/>
            <person name="Jiang J."/>
            <person name="Wang Q."/>
            <person name="Zhang B."/>
            <person name="Ji P."/>
            <person name="Sakyi L.B."/>
            <person name="Cui X."/>
            <person name="Yuan T."/>
            <person name="Jiang B."/>
            <person name="Yang W."/>
            <person name="Lam T.T.-Y."/>
            <person name="Chang Q."/>
            <person name="Ding S."/>
            <person name="Wang X."/>
            <person name="Zhu J."/>
            <person name="Ruan X."/>
            <person name="Zhao L."/>
            <person name="Wei J."/>
            <person name="Que T."/>
            <person name="Du C."/>
            <person name="Cheng J."/>
            <person name="Dai P."/>
            <person name="Han X."/>
            <person name="Huang E."/>
            <person name="Gao Y."/>
            <person name="Liu J."/>
            <person name="Shao H."/>
            <person name="Ye R."/>
            <person name="Li L."/>
            <person name="Wei W."/>
            <person name="Wang X."/>
            <person name="Wang C."/>
            <person name="Huo Q."/>
            <person name="Li W."/>
            <person name="Guo W."/>
            <person name="Chen H."/>
            <person name="Chen S."/>
            <person name="Zhou L."/>
            <person name="Zhou L."/>
            <person name="Ni X."/>
            <person name="Tian J."/>
            <person name="Zhou Y."/>
            <person name="Sheng Y."/>
            <person name="Liu T."/>
            <person name="Pan Y."/>
            <person name="Xia L."/>
            <person name="Li J."/>
            <person name="Zhao F."/>
            <person name="Cao W."/>
        </authorList>
    </citation>
    <scope>NUCLEOTIDE SEQUENCE</scope>
    <source>
        <strain evidence="2">Rmic-2018</strain>
        <tissue evidence="2">Larvae</tissue>
    </source>
</reference>
<name>A0A9J6F945_RHIMP</name>
<feature type="region of interest" description="Disordered" evidence="1">
    <location>
        <begin position="149"/>
        <end position="172"/>
    </location>
</feature>
<dbReference type="AlphaFoldDB" id="A0A9J6F945"/>
<organism evidence="2 3">
    <name type="scientific">Rhipicephalus microplus</name>
    <name type="common">Cattle tick</name>
    <name type="synonym">Boophilus microplus</name>
    <dbReference type="NCBI Taxonomy" id="6941"/>
    <lineage>
        <taxon>Eukaryota</taxon>
        <taxon>Metazoa</taxon>
        <taxon>Ecdysozoa</taxon>
        <taxon>Arthropoda</taxon>
        <taxon>Chelicerata</taxon>
        <taxon>Arachnida</taxon>
        <taxon>Acari</taxon>
        <taxon>Parasitiformes</taxon>
        <taxon>Ixodida</taxon>
        <taxon>Ixodoidea</taxon>
        <taxon>Ixodidae</taxon>
        <taxon>Rhipicephalinae</taxon>
        <taxon>Rhipicephalus</taxon>
        <taxon>Boophilus</taxon>
    </lineage>
</organism>
<comment type="caution">
    <text evidence="2">The sequence shown here is derived from an EMBL/GenBank/DDBJ whole genome shotgun (WGS) entry which is preliminary data.</text>
</comment>